<reference evidence="2" key="1">
    <citation type="submission" date="2021-01" db="EMBL/GenBank/DDBJ databases">
        <authorList>
            <consortium name="Genoscope - CEA"/>
            <person name="William W."/>
        </authorList>
    </citation>
    <scope>NUCLEOTIDE SEQUENCE</scope>
</reference>
<dbReference type="Proteomes" id="UP000688137">
    <property type="component" value="Unassembled WGS sequence"/>
</dbReference>
<evidence type="ECO:0000313" key="2">
    <source>
        <dbReference type="EMBL" id="CAD8043418.1"/>
    </source>
</evidence>
<keyword evidence="3" id="KW-1185">Reference proteome</keyword>
<name>A0A8S1JZ01_PARPR</name>
<protein>
    <submittedName>
        <fullName evidence="2">Uncharacterized protein</fullName>
    </submittedName>
</protein>
<organism evidence="2 3">
    <name type="scientific">Paramecium primaurelia</name>
    <dbReference type="NCBI Taxonomy" id="5886"/>
    <lineage>
        <taxon>Eukaryota</taxon>
        <taxon>Sar</taxon>
        <taxon>Alveolata</taxon>
        <taxon>Ciliophora</taxon>
        <taxon>Intramacronucleata</taxon>
        <taxon>Oligohymenophorea</taxon>
        <taxon>Peniculida</taxon>
        <taxon>Parameciidae</taxon>
        <taxon>Paramecium</taxon>
    </lineage>
</organism>
<dbReference type="EMBL" id="CAJJDM010000002">
    <property type="protein sequence ID" value="CAD8043418.1"/>
    <property type="molecule type" value="Genomic_DNA"/>
</dbReference>
<accession>A0A8S1JZ01</accession>
<proteinExistence type="predicted"/>
<comment type="caution">
    <text evidence="2">The sequence shown here is derived from an EMBL/GenBank/DDBJ whole genome shotgun (WGS) entry which is preliminary data.</text>
</comment>
<dbReference type="EMBL" id="CAJJDM010000002">
    <property type="protein sequence ID" value="CAD8043416.1"/>
    <property type="molecule type" value="Genomic_DNA"/>
</dbReference>
<evidence type="ECO:0000313" key="3">
    <source>
        <dbReference type="Proteomes" id="UP000688137"/>
    </source>
</evidence>
<dbReference type="OMA" id="RIHIKHI"/>
<gene>
    <name evidence="1" type="ORF">PPRIM_AZ9-3.1.T0050067</name>
    <name evidence="2" type="ORF">PPRIM_AZ9-3.1.T0050069</name>
</gene>
<sequence>MYKKPSLLNLTPISILKSKNQAKNKSFCPSTFLNEIDSFPQQFDGDFKNQQPLELQNPLELVIPKTVRRRYALGNQIFSQKLDQVLPNLPNLSKNTSMLKSNFDEIIQIQEVQTQRQSTELELINRKIKSILNSNKRQVTFQTSHVIVDKYDNSQVVQDLPTIRKSIPKRRSHFKHITTEI</sequence>
<dbReference type="AlphaFoldDB" id="A0A8S1JZ01"/>
<evidence type="ECO:0000313" key="1">
    <source>
        <dbReference type="EMBL" id="CAD8043416.1"/>
    </source>
</evidence>